<keyword evidence="4" id="KW-1185">Reference proteome</keyword>
<dbReference type="Pfam" id="PF04146">
    <property type="entry name" value="YTH"/>
    <property type="match status" value="1"/>
</dbReference>
<dbReference type="GO" id="GO:1990247">
    <property type="term" value="F:N6-methyladenosine-containing RNA reader activity"/>
    <property type="evidence" value="ECO:0007669"/>
    <property type="project" value="TreeGrafter"/>
</dbReference>
<feature type="domain" description="YTH" evidence="2">
    <location>
        <begin position="38"/>
        <end position="174"/>
    </location>
</feature>
<sequence>MMDFSEYYYRNVNHNHAKCICEFGVRLVTDAADVNPKNVYFVVKSFSDRNVRAALDHNIWATTPKNEGTFDEAFRRGSNVILIFSINGSSRFIGYALMQSRPGHGRVQSKVFYLANGKQFNGKQFDILWIRVVDLPFSDCVNLTNRYNEGKPVKVARDGQQIDNVTGRELCILFENRFLQKPMPLQSDFYANQFGRFSFNAPAVQRVGGPGGAPGGPGGLPGGLPGGIPGGVPGLPGGIPGGLPGNLPRGFPGGFPGGPPGRLPEGIPGGFPGGFPGGIPGRLPGGIPGGVPGGIPGGVPGGIPGGVPGGPPGRLPEGIPGGPPGRLPEGIPEGFPGGFPGGPPGRLPGGIPGGVPGGIPGGVPGGPPGRLPEGIPEGFPGGFPGGPPGRLPGGIPGGVPGGPPGRLPEGIPPGVPHGPGMQGPVMPLVAPFGEGHPMGAGAPPCYPIPPVIPGTPTNVRSRQSSSPLPARSLGNREVRNRSRSGANQALVAAAYNPAISVFPVDVSNLSYEQYVALYHVSHRYWSERHEPVVKEENE</sequence>
<dbReference type="Gene3D" id="3.10.590.10">
    <property type="entry name" value="ph1033 like domains"/>
    <property type="match status" value="1"/>
</dbReference>
<dbReference type="CDD" id="cd21134">
    <property type="entry name" value="YTH"/>
    <property type="match status" value="1"/>
</dbReference>
<feature type="region of interest" description="Disordered" evidence="1">
    <location>
        <begin position="453"/>
        <end position="482"/>
    </location>
</feature>
<dbReference type="PANTHER" id="PTHR12357:SF3">
    <property type="entry name" value="YTH DOMAIN-CONTAINING PROTEIN 1"/>
    <property type="match status" value="1"/>
</dbReference>
<dbReference type="GO" id="GO:0000398">
    <property type="term" value="P:mRNA splicing, via spliceosome"/>
    <property type="evidence" value="ECO:0007669"/>
    <property type="project" value="TreeGrafter"/>
</dbReference>
<evidence type="ECO:0000313" key="3">
    <source>
        <dbReference type="EMBL" id="GIX60708.1"/>
    </source>
</evidence>
<dbReference type="InterPro" id="IPR045168">
    <property type="entry name" value="YTH_prot"/>
</dbReference>
<dbReference type="AlphaFoldDB" id="A0AAV4LM00"/>
<dbReference type="PANTHER" id="PTHR12357">
    <property type="entry name" value="YTH YT521-B HOMOLOGY DOMAIN-CONTAINING"/>
    <property type="match status" value="1"/>
</dbReference>
<dbReference type="GO" id="GO:0048024">
    <property type="term" value="P:regulation of mRNA splicing, via spliceosome"/>
    <property type="evidence" value="ECO:0007669"/>
    <property type="project" value="TreeGrafter"/>
</dbReference>
<dbReference type="GO" id="GO:0005654">
    <property type="term" value="C:nucleoplasm"/>
    <property type="evidence" value="ECO:0007669"/>
    <property type="project" value="TreeGrafter"/>
</dbReference>
<organism evidence="3 4">
    <name type="scientific">Babesia caballi</name>
    <dbReference type="NCBI Taxonomy" id="5871"/>
    <lineage>
        <taxon>Eukaryota</taxon>
        <taxon>Sar</taxon>
        <taxon>Alveolata</taxon>
        <taxon>Apicomplexa</taxon>
        <taxon>Aconoidasida</taxon>
        <taxon>Piroplasmida</taxon>
        <taxon>Babesiidae</taxon>
        <taxon>Babesia</taxon>
    </lineage>
</organism>
<dbReference type="RefSeq" id="XP_067712779.1">
    <property type="nucleotide sequence ID" value="XM_067856678.1"/>
</dbReference>
<comment type="caution">
    <text evidence="3">The sequence shown here is derived from an EMBL/GenBank/DDBJ whole genome shotgun (WGS) entry which is preliminary data.</text>
</comment>
<evidence type="ECO:0000313" key="4">
    <source>
        <dbReference type="Proteomes" id="UP001497744"/>
    </source>
</evidence>
<dbReference type="InterPro" id="IPR007275">
    <property type="entry name" value="YTH_domain"/>
</dbReference>
<dbReference type="PROSITE" id="PS50882">
    <property type="entry name" value="YTH"/>
    <property type="match status" value="1"/>
</dbReference>
<accession>A0AAV4LM00</accession>
<evidence type="ECO:0000256" key="1">
    <source>
        <dbReference type="SAM" id="MobiDB-lite"/>
    </source>
</evidence>
<evidence type="ECO:0000259" key="2">
    <source>
        <dbReference type="PROSITE" id="PS50882"/>
    </source>
</evidence>
<proteinExistence type="predicted"/>
<dbReference type="GeneID" id="94192191"/>
<protein>
    <submittedName>
        <fullName evidence="3">YTH domain-containing protein, putative</fullName>
    </submittedName>
</protein>
<dbReference type="EMBL" id="BPLF01000001">
    <property type="protein sequence ID" value="GIX60708.1"/>
    <property type="molecule type" value="Genomic_DNA"/>
</dbReference>
<name>A0AAV4LM00_BABCB</name>
<feature type="compositionally biased region" description="Polar residues" evidence="1">
    <location>
        <begin position="458"/>
        <end position="467"/>
    </location>
</feature>
<gene>
    <name evidence="3" type="ORF">BcabD6B2_01430</name>
</gene>
<reference evidence="3 4" key="1">
    <citation type="submission" date="2021-06" db="EMBL/GenBank/DDBJ databases">
        <title>Genome sequence of Babesia caballi.</title>
        <authorList>
            <person name="Yamagishi J."/>
            <person name="Kidaka T."/>
            <person name="Ochi A."/>
        </authorList>
    </citation>
    <scope>NUCLEOTIDE SEQUENCE [LARGE SCALE GENOMIC DNA]</scope>
    <source>
        <strain evidence="3">USDA-D6B2</strain>
    </source>
</reference>
<dbReference type="GO" id="GO:0003729">
    <property type="term" value="F:mRNA binding"/>
    <property type="evidence" value="ECO:0007669"/>
    <property type="project" value="TreeGrafter"/>
</dbReference>
<dbReference type="Proteomes" id="UP001497744">
    <property type="component" value="Unassembled WGS sequence"/>
</dbReference>